<feature type="binding site" evidence="11">
    <location>
        <position position="551"/>
    </location>
    <ligand>
        <name>ATP</name>
        <dbReference type="ChEBI" id="CHEBI:30616"/>
    </ligand>
</feature>
<evidence type="ECO:0000256" key="9">
    <source>
        <dbReference type="ARBA" id="ARBA00022786"/>
    </source>
</evidence>
<dbReference type="Pfam" id="PF04564">
    <property type="entry name" value="U-box"/>
    <property type="match status" value="1"/>
</dbReference>
<evidence type="ECO:0000256" key="5">
    <source>
        <dbReference type="ARBA" id="ARBA00022527"/>
    </source>
</evidence>
<dbReference type="EMBL" id="BPVZ01000002">
    <property type="protein sequence ID" value="GKU88106.1"/>
    <property type="molecule type" value="Genomic_DNA"/>
</dbReference>
<evidence type="ECO:0000259" key="14">
    <source>
        <dbReference type="PROSITE" id="PS50011"/>
    </source>
</evidence>
<feature type="coiled-coil region" evidence="12">
    <location>
        <begin position="362"/>
        <end position="503"/>
    </location>
</feature>
<comment type="caution">
    <text evidence="16">The sequence shown here is derived from an EMBL/GenBank/DDBJ whole genome shotgun (WGS) entry which is preliminary data.</text>
</comment>
<dbReference type="PROSITE" id="PS00107">
    <property type="entry name" value="PROTEIN_KINASE_ATP"/>
    <property type="match status" value="1"/>
</dbReference>
<evidence type="ECO:0000313" key="17">
    <source>
        <dbReference type="Proteomes" id="UP001054252"/>
    </source>
</evidence>
<evidence type="ECO:0000256" key="12">
    <source>
        <dbReference type="SAM" id="Coils"/>
    </source>
</evidence>
<dbReference type="SUPFAM" id="SSF57850">
    <property type="entry name" value="RING/U-box"/>
    <property type="match status" value="1"/>
</dbReference>
<reference evidence="16 17" key="1">
    <citation type="journal article" date="2021" name="Commun. Biol.">
        <title>The genome of Shorea leprosula (Dipterocarpaceae) highlights the ecological relevance of drought in aseasonal tropical rainforests.</title>
        <authorList>
            <person name="Ng K.K.S."/>
            <person name="Kobayashi M.J."/>
            <person name="Fawcett J.A."/>
            <person name="Hatakeyama M."/>
            <person name="Paape T."/>
            <person name="Ng C.H."/>
            <person name="Ang C.C."/>
            <person name="Tnah L.H."/>
            <person name="Lee C.T."/>
            <person name="Nishiyama T."/>
            <person name="Sese J."/>
            <person name="O'Brien M.J."/>
            <person name="Copetti D."/>
            <person name="Mohd Noor M.I."/>
            <person name="Ong R.C."/>
            <person name="Putra M."/>
            <person name="Sireger I.Z."/>
            <person name="Indrioko S."/>
            <person name="Kosugi Y."/>
            <person name="Izuno A."/>
            <person name="Isagi Y."/>
            <person name="Lee S.L."/>
            <person name="Shimizu K.K."/>
        </authorList>
    </citation>
    <scope>NUCLEOTIDE SEQUENCE [LARGE SCALE GENOMIC DNA]</scope>
    <source>
        <strain evidence="16">214</strain>
    </source>
</reference>
<sequence length="875" mass="97095">MALVSPSPVMSSMAIHGVPAPGIMTSRRDLVDESMALVIEEKIYVALGKEIEKNKSVLRFAIRISRGRRLCIIHVHQRAQRIPVPIGAKVPVKSLDEQQVMDYWETEKQSMLGDLNQYLHLCSREGVRAEKDYIEMDNVEKGILELISKNGIRKLVMGAAADKYHSKYEKRKWKDLKSKKAISVRDQAPASCKIWFVCSGIPIHVRGGTLDDSDTELPSPLSQASPSIEAEGNNHFRTQSARIPTGQASPSHLTIGYRRAATFGGNSSGLSTLSRLSTPRSRSDSEEGADESDILTRGNVLAYSSNVIADAPLVPSVGTQGIESGLKSTSLHLFNNDLHQPSPPSDGSMVGGPYDQFIQMMQKAANSRRDACEEALSRAKAEKDAIEAIRRAKASEVLYSEELKLRNEIEEALRKVKGELDEMKNKRDEVMEARQIALKKTSLLENEVAGSEHMVKELEEKIISAVELLQNYKTERDELQMERDNALNEAEELRKSRAEASSVHVHQFVNEFSFSDIVAATDNFDPSLKIGEGGYGSIYKGILRHTQVAVKMLNADSLQGPSEFQQEVDILSKMRHPNLVTLIGACPEAWVLIYEYLPNGNLEDRLSCKDNSPPLPWQTRIRIATELCSVLIFLHSCKPQGIVHGDLKPANILLDANFVSKLGDFGLCRLLSDKSVICRTSPKGTFGYLDPEFYATGELTPKSDVYSFGIILLQLLTGRGARGIAKEVQYAIDKKALKNLLDPLAGDWPFVQAEQLSNLALRCCQLDRKNRPDLETEVWRVLEPMRASCGGFSSSGLGSEVQFQAPSYFICPIFQEIMQDPQVAADGFTYEAEALRGWLDSGHDTSPMTSLPLSHSELIPNLALRSAIKEWLQQQ</sequence>
<evidence type="ECO:0000256" key="8">
    <source>
        <dbReference type="ARBA" id="ARBA00022777"/>
    </source>
</evidence>
<dbReference type="InterPro" id="IPR017441">
    <property type="entry name" value="Protein_kinase_ATP_BS"/>
</dbReference>
<gene>
    <name evidence="16" type="ORF">SLEP1_g2407</name>
</gene>
<protein>
    <recommendedName>
        <fullName evidence="4">RING-type E3 ubiquitin transferase</fullName>
        <ecNumber evidence="4">2.3.2.27</ecNumber>
    </recommendedName>
</protein>
<feature type="domain" description="Protein kinase" evidence="14">
    <location>
        <begin position="524"/>
        <end position="786"/>
    </location>
</feature>
<name>A0AAV5HLG5_9ROSI</name>
<evidence type="ECO:0000256" key="2">
    <source>
        <dbReference type="ARBA" id="ARBA00003861"/>
    </source>
</evidence>
<dbReference type="SMART" id="SM00220">
    <property type="entry name" value="S_TKc"/>
    <property type="match status" value="1"/>
</dbReference>
<evidence type="ECO:0000256" key="6">
    <source>
        <dbReference type="ARBA" id="ARBA00022679"/>
    </source>
</evidence>
<dbReference type="CDD" id="cd16655">
    <property type="entry name" value="RING-Ubox_WDSUB1-like"/>
    <property type="match status" value="1"/>
</dbReference>
<evidence type="ECO:0000256" key="10">
    <source>
        <dbReference type="ARBA" id="ARBA00022840"/>
    </source>
</evidence>
<dbReference type="GO" id="GO:0016567">
    <property type="term" value="P:protein ubiquitination"/>
    <property type="evidence" value="ECO:0007669"/>
    <property type="project" value="InterPro"/>
</dbReference>
<evidence type="ECO:0000256" key="13">
    <source>
        <dbReference type="SAM" id="MobiDB-lite"/>
    </source>
</evidence>
<organism evidence="16 17">
    <name type="scientific">Rubroshorea leprosula</name>
    <dbReference type="NCBI Taxonomy" id="152421"/>
    <lineage>
        <taxon>Eukaryota</taxon>
        <taxon>Viridiplantae</taxon>
        <taxon>Streptophyta</taxon>
        <taxon>Embryophyta</taxon>
        <taxon>Tracheophyta</taxon>
        <taxon>Spermatophyta</taxon>
        <taxon>Magnoliopsida</taxon>
        <taxon>eudicotyledons</taxon>
        <taxon>Gunneridae</taxon>
        <taxon>Pentapetalae</taxon>
        <taxon>rosids</taxon>
        <taxon>malvids</taxon>
        <taxon>Malvales</taxon>
        <taxon>Dipterocarpaceae</taxon>
        <taxon>Rubroshorea</taxon>
    </lineage>
</organism>
<dbReference type="EC" id="2.3.2.27" evidence="4"/>
<dbReference type="Gene3D" id="3.30.40.10">
    <property type="entry name" value="Zinc/RING finger domain, C3HC4 (zinc finger)"/>
    <property type="match status" value="1"/>
</dbReference>
<comment type="function">
    <text evidence="2">Functions as an E3 ubiquitin ligase.</text>
</comment>
<evidence type="ECO:0000256" key="7">
    <source>
        <dbReference type="ARBA" id="ARBA00022741"/>
    </source>
</evidence>
<dbReference type="InterPro" id="IPR011009">
    <property type="entry name" value="Kinase-like_dom_sf"/>
</dbReference>
<dbReference type="GO" id="GO:0061630">
    <property type="term" value="F:ubiquitin protein ligase activity"/>
    <property type="evidence" value="ECO:0007669"/>
    <property type="project" value="UniProtKB-EC"/>
</dbReference>
<dbReference type="CDD" id="cd01989">
    <property type="entry name" value="USP_STK_Ubox_N"/>
    <property type="match status" value="1"/>
</dbReference>
<dbReference type="InterPro" id="IPR051348">
    <property type="entry name" value="U-box_ubiquitin_ligases"/>
</dbReference>
<proteinExistence type="predicted"/>
<evidence type="ECO:0000256" key="1">
    <source>
        <dbReference type="ARBA" id="ARBA00000900"/>
    </source>
</evidence>
<evidence type="ECO:0000256" key="3">
    <source>
        <dbReference type="ARBA" id="ARBA00004906"/>
    </source>
</evidence>
<keyword evidence="7 11" id="KW-0547">Nucleotide-binding</keyword>
<keyword evidence="8" id="KW-0418">Kinase</keyword>
<dbReference type="PANTHER" id="PTHR45647:SF100">
    <property type="entry name" value="U-BOX DOMAIN-CONTAINING PROTEIN 33"/>
    <property type="match status" value="1"/>
</dbReference>
<dbReference type="PROSITE" id="PS00108">
    <property type="entry name" value="PROTEIN_KINASE_ST"/>
    <property type="match status" value="1"/>
</dbReference>
<dbReference type="SUPFAM" id="SSF56112">
    <property type="entry name" value="Protein kinase-like (PK-like)"/>
    <property type="match status" value="1"/>
</dbReference>
<dbReference type="GO" id="GO:0005524">
    <property type="term" value="F:ATP binding"/>
    <property type="evidence" value="ECO:0007669"/>
    <property type="project" value="UniProtKB-UniRule"/>
</dbReference>
<dbReference type="AlphaFoldDB" id="A0AAV5HLG5"/>
<feature type="region of interest" description="Disordered" evidence="13">
    <location>
        <begin position="268"/>
        <end position="293"/>
    </location>
</feature>
<dbReference type="PANTHER" id="PTHR45647">
    <property type="entry name" value="OS02G0152300 PROTEIN"/>
    <property type="match status" value="1"/>
</dbReference>
<dbReference type="FunFam" id="3.30.200.20:FF:000039">
    <property type="entry name" value="receptor-like protein kinase FERONIA"/>
    <property type="match status" value="1"/>
</dbReference>
<keyword evidence="9" id="KW-0833">Ubl conjugation pathway</keyword>
<dbReference type="InterPro" id="IPR008271">
    <property type="entry name" value="Ser/Thr_kinase_AS"/>
</dbReference>
<dbReference type="Proteomes" id="UP001054252">
    <property type="component" value="Unassembled WGS sequence"/>
</dbReference>
<dbReference type="SMART" id="SM00504">
    <property type="entry name" value="Ubox"/>
    <property type="match status" value="1"/>
</dbReference>
<dbReference type="InterPro" id="IPR013083">
    <property type="entry name" value="Znf_RING/FYVE/PHD"/>
</dbReference>
<dbReference type="PROSITE" id="PS51698">
    <property type="entry name" value="U_BOX"/>
    <property type="match status" value="1"/>
</dbReference>
<keyword evidence="12" id="KW-0175">Coiled coil</keyword>
<evidence type="ECO:0000259" key="15">
    <source>
        <dbReference type="PROSITE" id="PS51698"/>
    </source>
</evidence>
<feature type="compositionally biased region" description="Low complexity" evidence="13">
    <location>
        <begin position="268"/>
        <end position="280"/>
    </location>
</feature>
<dbReference type="InterPro" id="IPR001245">
    <property type="entry name" value="Ser-Thr/Tyr_kinase_cat_dom"/>
</dbReference>
<dbReference type="Gene3D" id="3.30.200.20">
    <property type="entry name" value="Phosphorylase Kinase, domain 1"/>
    <property type="match status" value="1"/>
</dbReference>
<comment type="catalytic activity">
    <reaction evidence="1">
        <text>S-ubiquitinyl-[E2 ubiquitin-conjugating enzyme]-L-cysteine + [acceptor protein]-L-lysine = [E2 ubiquitin-conjugating enzyme]-L-cysteine + N(6)-ubiquitinyl-[acceptor protein]-L-lysine.</text>
        <dbReference type="EC" id="2.3.2.27"/>
    </reaction>
</comment>
<feature type="region of interest" description="Disordered" evidence="13">
    <location>
        <begin position="211"/>
        <end position="230"/>
    </location>
</feature>
<dbReference type="Gene3D" id="1.10.510.10">
    <property type="entry name" value="Transferase(Phosphotransferase) domain 1"/>
    <property type="match status" value="1"/>
</dbReference>
<keyword evidence="17" id="KW-1185">Reference proteome</keyword>
<dbReference type="PROSITE" id="PS50011">
    <property type="entry name" value="PROTEIN_KINASE_DOM"/>
    <property type="match status" value="1"/>
</dbReference>
<evidence type="ECO:0000256" key="4">
    <source>
        <dbReference type="ARBA" id="ARBA00012483"/>
    </source>
</evidence>
<keyword evidence="5" id="KW-0723">Serine/threonine-protein kinase</keyword>
<keyword evidence="10 11" id="KW-0067">ATP-binding</keyword>
<evidence type="ECO:0000256" key="11">
    <source>
        <dbReference type="PROSITE-ProRule" id="PRU10141"/>
    </source>
</evidence>
<evidence type="ECO:0000313" key="16">
    <source>
        <dbReference type="EMBL" id="GKU88106.1"/>
    </source>
</evidence>
<accession>A0AAV5HLG5</accession>
<dbReference type="InterPro" id="IPR000719">
    <property type="entry name" value="Prot_kinase_dom"/>
</dbReference>
<keyword evidence="6" id="KW-0808">Transferase</keyword>
<dbReference type="Pfam" id="PF07714">
    <property type="entry name" value="PK_Tyr_Ser-Thr"/>
    <property type="match status" value="1"/>
</dbReference>
<dbReference type="CDD" id="cd14066">
    <property type="entry name" value="STKc_IRAK"/>
    <property type="match status" value="1"/>
</dbReference>
<comment type="pathway">
    <text evidence="3">Protein modification; protein ubiquitination.</text>
</comment>
<feature type="domain" description="U-box" evidence="15">
    <location>
        <begin position="804"/>
        <end position="875"/>
    </location>
</feature>
<dbReference type="InterPro" id="IPR003613">
    <property type="entry name" value="Ubox_domain"/>
</dbReference>
<dbReference type="GO" id="GO:0004674">
    <property type="term" value="F:protein serine/threonine kinase activity"/>
    <property type="evidence" value="ECO:0007669"/>
    <property type="project" value="UniProtKB-KW"/>
</dbReference>